<accession>A0A2V3UEI5</accession>
<comment type="caution">
    <text evidence="2">The sequence shown here is derived from an EMBL/GenBank/DDBJ whole genome shotgun (WGS) entry which is preliminary data.</text>
</comment>
<feature type="chain" id="PRO_5041067792" description="Glutelin" evidence="1">
    <location>
        <begin position="26"/>
        <end position="163"/>
    </location>
</feature>
<organism evidence="2 3">
    <name type="scientific">Chelatococcus asaccharovorans</name>
    <dbReference type="NCBI Taxonomy" id="28210"/>
    <lineage>
        <taxon>Bacteria</taxon>
        <taxon>Pseudomonadati</taxon>
        <taxon>Pseudomonadota</taxon>
        <taxon>Alphaproteobacteria</taxon>
        <taxon>Hyphomicrobiales</taxon>
        <taxon>Chelatococcaceae</taxon>
        <taxon>Chelatococcus</taxon>
    </lineage>
</organism>
<dbReference type="AlphaFoldDB" id="A0A2V3UEI5"/>
<proteinExistence type="predicted"/>
<name>A0A2V3UEI5_9HYPH</name>
<dbReference type="Proteomes" id="UP000248021">
    <property type="component" value="Unassembled WGS sequence"/>
</dbReference>
<gene>
    <name evidence="2" type="ORF">C7450_103448</name>
</gene>
<dbReference type="PROSITE" id="PS51257">
    <property type="entry name" value="PROKAR_LIPOPROTEIN"/>
    <property type="match status" value="1"/>
</dbReference>
<evidence type="ECO:0008006" key="4">
    <source>
        <dbReference type="Google" id="ProtNLM"/>
    </source>
</evidence>
<dbReference type="RefSeq" id="WP_110374203.1">
    <property type="nucleotide sequence ID" value="NZ_CAKNFM010000006.1"/>
</dbReference>
<protein>
    <recommendedName>
        <fullName evidence="4">Glutelin</fullName>
    </recommendedName>
</protein>
<evidence type="ECO:0000313" key="3">
    <source>
        <dbReference type="Proteomes" id="UP000248021"/>
    </source>
</evidence>
<sequence>MRLSLATAALCVAVPLLSVATPASAAGFSCPWKPIADGKQAANVEKLLPTGDAFDDIAQLNAAVYALRQQGTPETLVIDSLVAAYCPVVASNTALTDAQKSARVMRFAARVMRTVYSLDNADAIILDVPLRPTLVEAARAKAKAAGISVEAWIAGLVEAQANR</sequence>
<feature type="signal peptide" evidence="1">
    <location>
        <begin position="1"/>
        <end position="25"/>
    </location>
</feature>
<reference evidence="2 3" key="1">
    <citation type="submission" date="2018-05" db="EMBL/GenBank/DDBJ databases">
        <title>Genomic Encyclopedia of Type Strains, Phase IV (KMG-IV): sequencing the most valuable type-strain genomes for metagenomic binning, comparative biology and taxonomic classification.</title>
        <authorList>
            <person name="Goeker M."/>
        </authorList>
    </citation>
    <scope>NUCLEOTIDE SEQUENCE [LARGE SCALE GENOMIC DNA]</scope>
    <source>
        <strain evidence="2 3">DSM 6462</strain>
    </source>
</reference>
<dbReference type="EMBL" id="QJJK01000003">
    <property type="protein sequence ID" value="PXW61926.1"/>
    <property type="molecule type" value="Genomic_DNA"/>
</dbReference>
<evidence type="ECO:0000256" key="1">
    <source>
        <dbReference type="SAM" id="SignalP"/>
    </source>
</evidence>
<keyword evidence="3" id="KW-1185">Reference proteome</keyword>
<keyword evidence="1" id="KW-0732">Signal</keyword>
<evidence type="ECO:0000313" key="2">
    <source>
        <dbReference type="EMBL" id="PXW61926.1"/>
    </source>
</evidence>
<dbReference type="OrthoDB" id="8444574at2"/>